<dbReference type="GO" id="GO:0007166">
    <property type="term" value="P:cell surface receptor signaling pathway"/>
    <property type="evidence" value="ECO:0007669"/>
    <property type="project" value="InterPro"/>
</dbReference>
<dbReference type="CDD" id="cd21037">
    <property type="entry name" value="MLKL_NTD"/>
    <property type="match status" value="1"/>
</dbReference>
<feature type="compositionally biased region" description="Basic and acidic residues" evidence="1">
    <location>
        <begin position="327"/>
        <end position="344"/>
    </location>
</feature>
<dbReference type="EMBL" id="BPQB01000015">
    <property type="protein sequence ID" value="GJE90154.1"/>
    <property type="molecule type" value="Genomic_DNA"/>
</dbReference>
<organism evidence="2 3">
    <name type="scientific">Phanerochaete sordida</name>
    <dbReference type="NCBI Taxonomy" id="48140"/>
    <lineage>
        <taxon>Eukaryota</taxon>
        <taxon>Fungi</taxon>
        <taxon>Dikarya</taxon>
        <taxon>Basidiomycota</taxon>
        <taxon>Agaricomycotina</taxon>
        <taxon>Agaricomycetes</taxon>
        <taxon>Polyporales</taxon>
        <taxon>Phanerochaetaceae</taxon>
        <taxon>Phanerochaete</taxon>
    </lineage>
</organism>
<gene>
    <name evidence="2" type="ORF">PsYK624_062790</name>
</gene>
<name>A0A9P3GA44_9APHY</name>
<keyword evidence="3" id="KW-1185">Reference proteome</keyword>
<proteinExistence type="predicted"/>
<evidence type="ECO:0000313" key="3">
    <source>
        <dbReference type="Proteomes" id="UP000703269"/>
    </source>
</evidence>
<dbReference type="InterPro" id="IPR036537">
    <property type="entry name" value="Adaptor_Cbl_N_dom_sf"/>
</dbReference>
<evidence type="ECO:0000256" key="1">
    <source>
        <dbReference type="SAM" id="MobiDB-lite"/>
    </source>
</evidence>
<evidence type="ECO:0000313" key="2">
    <source>
        <dbReference type="EMBL" id="GJE90154.1"/>
    </source>
</evidence>
<dbReference type="OrthoDB" id="3051729at2759"/>
<feature type="region of interest" description="Disordered" evidence="1">
    <location>
        <begin position="327"/>
        <end position="362"/>
    </location>
</feature>
<accession>A0A9P3GA44</accession>
<sequence>MAARDERRAQFYRQLLDHVIAASSVVAAVADGPLNIPMLKTVATCAKKIAELGQEVHANKDDCDKLVEKTTDYLNVLTEALGRKNVAIDAAFRRHIAQFADKLTETEYLLLNLASRSYWTRLLRNASDRRDIVKCQADLEHAFDRLHLAGIVHTAAQLHGISNEMSEMHLLVKRSTDDLRQQLAEVHRTVASRSNDNLSMTMPQAHHQPPAMYGPSRPPRPHYQNTQPIPHRPRPNLNLQISNAVARASLYRRLSTSPYSSPLSPARMLQLASTAVAGINDSTMLNLRNRREATAASDARARVLAAGKASAKQGALITGRPSVARADTVKKRMPREKDGSHGDGEETVPAETMRPGRLHYAL</sequence>
<dbReference type="Gene3D" id="1.20.930.20">
    <property type="entry name" value="Adaptor protein Cbl, N-terminal domain"/>
    <property type="match status" value="1"/>
</dbReference>
<protein>
    <recommendedName>
        <fullName evidence="4">Fungal N-terminal domain-containing protein</fullName>
    </recommendedName>
</protein>
<dbReference type="Proteomes" id="UP000703269">
    <property type="component" value="Unassembled WGS sequence"/>
</dbReference>
<evidence type="ECO:0008006" key="4">
    <source>
        <dbReference type="Google" id="ProtNLM"/>
    </source>
</evidence>
<dbReference type="InterPro" id="IPR059179">
    <property type="entry name" value="MLKL-like_MCAfunc"/>
</dbReference>
<dbReference type="AlphaFoldDB" id="A0A9P3GA44"/>
<comment type="caution">
    <text evidence="2">The sequence shown here is derived from an EMBL/GenBank/DDBJ whole genome shotgun (WGS) entry which is preliminary data.</text>
</comment>
<reference evidence="2 3" key="1">
    <citation type="submission" date="2021-08" db="EMBL/GenBank/DDBJ databases">
        <title>Draft Genome Sequence of Phanerochaete sordida strain YK-624.</title>
        <authorList>
            <person name="Mori T."/>
            <person name="Dohra H."/>
            <person name="Suzuki T."/>
            <person name="Kawagishi H."/>
            <person name="Hirai H."/>
        </authorList>
    </citation>
    <scope>NUCLEOTIDE SEQUENCE [LARGE SCALE GENOMIC DNA]</scope>
    <source>
        <strain evidence="2 3">YK-624</strain>
    </source>
</reference>